<dbReference type="STRING" id="1122195.SAMN02745164_01677"/>
<dbReference type="AlphaFoldDB" id="A0A1M4YI87"/>
<protein>
    <recommendedName>
        <fullName evidence="3">DUF1858 domain-containing protein</fullName>
    </recommendedName>
</protein>
<gene>
    <name evidence="1" type="ORF">SAMN02745164_01677</name>
</gene>
<comment type="caution">
    <text evidence="1">The sequence shown here is derived from an EMBL/GenBank/DDBJ whole genome shotgun (WGS) entry which is preliminary data.</text>
</comment>
<proteinExistence type="predicted"/>
<dbReference type="OrthoDB" id="47646at2"/>
<sequence>MLPEINENMSLKEIMDMDNKLFDALKNFGFDICCAKMSSLKDSCKDKGLNVNVVLKKLNEVVDEINYIEKLIEENE</sequence>
<evidence type="ECO:0000313" key="2">
    <source>
        <dbReference type="Proteomes" id="UP000184334"/>
    </source>
</evidence>
<dbReference type="Gene3D" id="1.10.3910.10">
    <property type="entry name" value="SP0561-like"/>
    <property type="match status" value="1"/>
</dbReference>
<accession>A0A1M4YI87</accession>
<evidence type="ECO:0008006" key="3">
    <source>
        <dbReference type="Google" id="ProtNLM"/>
    </source>
</evidence>
<reference evidence="1" key="1">
    <citation type="submission" date="2016-11" db="EMBL/GenBank/DDBJ databases">
        <authorList>
            <person name="Varghese N."/>
            <person name="Submissions S."/>
        </authorList>
    </citation>
    <scope>NUCLEOTIDE SEQUENCE [LARGE SCALE GENOMIC DNA]</scope>
    <source>
        <strain evidence="1">DSM 16785</strain>
    </source>
</reference>
<dbReference type="InterPro" id="IPR038062">
    <property type="entry name" value="ScdA-like_N_sf"/>
</dbReference>
<dbReference type="EMBL" id="FQUI01000031">
    <property type="protein sequence ID" value="SHF05242.1"/>
    <property type="molecule type" value="Genomic_DNA"/>
</dbReference>
<dbReference type="Proteomes" id="UP000184334">
    <property type="component" value="Unassembled WGS sequence"/>
</dbReference>
<organism evidence="1 2">
    <name type="scientific">Marinitoga hydrogenitolerans (strain DSM 16785 / JCM 12826 / AT1271)</name>
    <dbReference type="NCBI Taxonomy" id="1122195"/>
    <lineage>
        <taxon>Bacteria</taxon>
        <taxon>Thermotogati</taxon>
        <taxon>Thermotogota</taxon>
        <taxon>Thermotogae</taxon>
        <taxon>Petrotogales</taxon>
        <taxon>Petrotogaceae</taxon>
        <taxon>Marinitoga</taxon>
    </lineage>
</organism>
<keyword evidence="2" id="KW-1185">Reference proteome</keyword>
<evidence type="ECO:0000313" key="1">
    <source>
        <dbReference type="EMBL" id="SHF05242.1"/>
    </source>
</evidence>
<dbReference type="SUPFAM" id="SSF140683">
    <property type="entry name" value="SP0561-like"/>
    <property type="match status" value="1"/>
</dbReference>
<name>A0A1M4YI87_MARH1</name>
<dbReference type="RefSeq" id="WP_072865360.1">
    <property type="nucleotide sequence ID" value="NZ_FQUI01000031.1"/>
</dbReference>